<dbReference type="AlphaFoldDB" id="A0A6C0KMJ2"/>
<accession>A0A6C0KMJ2</accession>
<protein>
    <submittedName>
        <fullName evidence="1">Uncharacterized protein</fullName>
    </submittedName>
</protein>
<name>A0A6C0KMJ2_9ZZZZ</name>
<organism evidence="1">
    <name type="scientific">viral metagenome</name>
    <dbReference type="NCBI Taxonomy" id="1070528"/>
    <lineage>
        <taxon>unclassified sequences</taxon>
        <taxon>metagenomes</taxon>
        <taxon>organismal metagenomes</taxon>
    </lineage>
</organism>
<sequence>MKIYKPVYNPANKVYTCQLADGFRLHLQKEATDPVSSPVITDEFIKSLTTLIIDSTKGWFSKPLTAEWLCPRIKIDIPTTEISNDFDGTADFLAKTLLLSKDEFRFCCVVEKLTPAEKVVIAFDEAEAEEVEAIPEAVGEASEPLGIGPTRRILHKARVMKERSKAAKALFKAERLTQEYIQLYGAESTDWEEEEDDDEQD</sequence>
<dbReference type="EMBL" id="MN740929">
    <property type="protein sequence ID" value="QHU18391.1"/>
    <property type="molecule type" value="Genomic_DNA"/>
</dbReference>
<proteinExistence type="predicted"/>
<reference evidence="1" key="1">
    <citation type="journal article" date="2020" name="Nature">
        <title>Giant virus diversity and host interactions through global metagenomics.</title>
        <authorList>
            <person name="Schulz F."/>
            <person name="Roux S."/>
            <person name="Paez-Espino D."/>
            <person name="Jungbluth S."/>
            <person name="Walsh D.A."/>
            <person name="Denef V.J."/>
            <person name="McMahon K.D."/>
            <person name="Konstantinidis K.T."/>
            <person name="Eloe-Fadrosh E.A."/>
            <person name="Kyrpides N.C."/>
            <person name="Woyke T."/>
        </authorList>
    </citation>
    <scope>NUCLEOTIDE SEQUENCE</scope>
    <source>
        <strain evidence="1">GVMAG-S-3300013006-138</strain>
    </source>
</reference>
<evidence type="ECO:0000313" key="1">
    <source>
        <dbReference type="EMBL" id="QHU18391.1"/>
    </source>
</evidence>